<comment type="cofactor">
    <cofactor evidence="2">
        <name>Zn(2+)</name>
        <dbReference type="ChEBI" id="CHEBI:29105"/>
    </cofactor>
</comment>
<comment type="caution">
    <text evidence="20">The sequence shown here is derived from an EMBL/GenBank/DDBJ whole genome shotgun (WGS) entry which is preliminary data.</text>
</comment>
<dbReference type="SMART" id="SM00341">
    <property type="entry name" value="HRDC"/>
    <property type="match status" value="1"/>
</dbReference>
<dbReference type="SMART" id="SM00956">
    <property type="entry name" value="RQC"/>
    <property type="match status" value="1"/>
</dbReference>
<dbReference type="InterPro" id="IPR027417">
    <property type="entry name" value="P-loop_NTPase"/>
</dbReference>
<evidence type="ECO:0000256" key="12">
    <source>
        <dbReference type="ARBA" id="ARBA00023172"/>
    </source>
</evidence>
<dbReference type="InterPro" id="IPR011545">
    <property type="entry name" value="DEAD/DEAH_box_helicase_dom"/>
</dbReference>
<dbReference type="PANTHER" id="PTHR13710:SF105">
    <property type="entry name" value="ATP-DEPENDENT DNA HELICASE Q1"/>
    <property type="match status" value="1"/>
</dbReference>
<comment type="catalytic activity">
    <reaction evidence="15">
        <text>Couples ATP hydrolysis with the unwinding of duplex DNA by translocating in the 3'-5' direction.</text>
        <dbReference type="EC" id="5.6.2.4"/>
    </reaction>
</comment>
<keyword evidence="12" id="KW-0233">DNA recombination</keyword>
<dbReference type="InterPro" id="IPR002121">
    <property type="entry name" value="HRDC_dom"/>
</dbReference>
<evidence type="ECO:0000256" key="13">
    <source>
        <dbReference type="ARBA" id="ARBA00023204"/>
    </source>
</evidence>
<reference evidence="20 21" key="1">
    <citation type="submission" date="2024-11" db="EMBL/GenBank/DDBJ databases">
        <authorList>
            <person name="Heng Y.C."/>
            <person name="Lim A.C.H."/>
            <person name="Lee J.K.Y."/>
            <person name="Kittelmann S."/>
        </authorList>
    </citation>
    <scope>NUCLEOTIDE SEQUENCE [LARGE SCALE GENOMIC DNA]</scope>
    <source>
        <strain evidence="20 21">WILCCON 0114</strain>
    </source>
</reference>
<comment type="similarity">
    <text evidence="3">Belongs to the helicase family. RecQ subfamily.</text>
</comment>
<gene>
    <name evidence="20" type="primary">recQ</name>
    <name evidence="20" type="ORF">ACJDT4_21805</name>
</gene>
<accession>A0ABW8TKI7</accession>
<evidence type="ECO:0000256" key="5">
    <source>
        <dbReference type="ARBA" id="ARBA00022741"/>
    </source>
</evidence>
<dbReference type="NCBIfam" id="TIGR00614">
    <property type="entry name" value="recQ_fam"/>
    <property type="match status" value="1"/>
</dbReference>
<dbReference type="PANTHER" id="PTHR13710">
    <property type="entry name" value="DNA HELICASE RECQ FAMILY MEMBER"/>
    <property type="match status" value="1"/>
</dbReference>
<dbReference type="SUPFAM" id="SSF46785">
    <property type="entry name" value="Winged helix' DNA-binding domain"/>
    <property type="match status" value="1"/>
</dbReference>
<dbReference type="Pfam" id="PF00270">
    <property type="entry name" value="DEAD"/>
    <property type="match status" value="1"/>
</dbReference>
<evidence type="ECO:0000259" key="18">
    <source>
        <dbReference type="PROSITE" id="PS51192"/>
    </source>
</evidence>
<dbReference type="InterPro" id="IPR044876">
    <property type="entry name" value="HRDC_dom_sf"/>
</dbReference>
<keyword evidence="13" id="KW-0234">DNA repair</keyword>
<dbReference type="SMART" id="SM00487">
    <property type="entry name" value="DEXDc"/>
    <property type="match status" value="1"/>
</dbReference>
<evidence type="ECO:0000256" key="14">
    <source>
        <dbReference type="ARBA" id="ARBA00023235"/>
    </source>
</evidence>
<proteinExistence type="inferred from homology"/>
<dbReference type="Gene3D" id="1.10.150.80">
    <property type="entry name" value="HRDC domain"/>
    <property type="match status" value="1"/>
</dbReference>
<evidence type="ECO:0000256" key="9">
    <source>
        <dbReference type="ARBA" id="ARBA00022833"/>
    </source>
</evidence>
<keyword evidence="4" id="KW-0479">Metal-binding</keyword>
<dbReference type="SMART" id="SM00490">
    <property type="entry name" value="HELICc"/>
    <property type="match status" value="1"/>
</dbReference>
<keyword evidence="5" id="KW-0547">Nucleotide-binding</keyword>
<dbReference type="InterPro" id="IPR032284">
    <property type="entry name" value="RecQ_Zn-bd"/>
</dbReference>
<evidence type="ECO:0000256" key="1">
    <source>
        <dbReference type="ARBA" id="ARBA00001946"/>
    </source>
</evidence>
<dbReference type="InterPro" id="IPR001650">
    <property type="entry name" value="Helicase_C-like"/>
</dbReference>
<dbReference type="Pfam" id="PF00271">
    <property type="entry name" value="Helicase_C"/>
    <property type="match status" value="1"/>
</dbReference>
<evidence type="ECO:0000256" key="2">
    <source>
        <dbReference type="ARBA" id="ARBA00001947"/>
    </source>
</evidence>
<dbReference type="Gene3D" id="3.40.50.300">
    <property type="entry name" value="P-loop containing nucleotide triphosphate hydrolases"/>
    <property type="match status" value="2"/>
</dbReference>
<keyword evidence="14" id="KW-0413">Isomerase</keyword>
<dbReference type="InterPro" id="IPR004589">
    <property type="entry name" value="DNA_helicase_ATP-dep_RecQ"/>
</dbReference>
<evidence type="ECO:0000256" key="3">
    <source>
        <dbReference type="ARBA" id="ARBA00005446"/>
    </source>
</evidence>
<dbReference type="Pfam" id="PF14493">
    <property type="entry name" value="HTH_40"/>
    <property type="match status" value="1"/>
</dbReference>
<dbReference type="Pfam" id="PF00570">
    <property type="entry name" value="HRDC"/>
    <property type="match status" value="1"/>
</dbReference>
<dbReference type="Pfam" id="PF09382">
    <property type="entry name" value="RQC"/>
    <property type="match status" value="1"/>
</dbReference>
<name>A0ABW8TKI7_9CLOT</name>
<dbReference type="PROSITE" id="PS51192">
    <property type="entry name" value="HELICASE_ATP_BIND_1"/>
    <property type="match status" value="1"/>
</dbReference>
<dbReference type="InterPro" id="IPR010997">
    <property type="entry name" value="HRDC-like_sf"/>
</dbReference>
<sequence length="711" mass="81115">MNLQPIDMLKKYFGYSSFRKGQEKIIQSILNNKDTFAIMPTGGGKSICYQIPALSMEGITIVISPLISLMKDQVDTLRENGVNASFINSSLSSREVNEVILGAVSGHCKILYVAPERLEQDYFKNTVKSLNISMVAVDEAHCVSQWGHDFRVSYKRIAPFIESLSKRPVVCAFTATATPKVKNDIIELLNLKNPECFTTGFDRENLFFSVIRNENKLDFILRYISKNKNNSGIIYAATRKEVDSIYEKLLRKGYSVGRYHAGLSDDERTKNQEAFVYDDIKIIIATNAFGMGIDKSNVRFVIHHNMPKNMESYYQEAGRAGRDGENSECILLFGGQDIHIQKFLIQQSIPSYERQRIELQKLNSMIEYCRTTSCLRKYILNYFGEEYKLENCSNCSNCINDSELVDITVEAQKILSCVYRMNQNYGITLISEVLKGSKNQRVLSFRFNTLSTYGIMSEYKIKDIVDLINALIAEQYLTLTETEYPVVKLTEKSYDVLKGTKKVMRKIIIVKEQSITEDKTLFEQLKELRKELAYSEKVPPYIIFSDAVLTEMCKYYPTNKEVMLNLKGIGEKKYEKYGDKFEALIKAYVAENNIVANSIPLTTHHEVSSKSKTHMVTFELYKSGLSVSKIAENRKLSPKTIQDHLLKCAEEGLGVDLDSFIPEEYSELIYEKIRTLGTAKLRPIKEALPEDVDYMAIKAAICKCQLNKNVS</sequence>
<keyword evidence="7" id="KW-0378">Hydrolase</keyword>
<dbReference type="PROSITE" id="PS51194">
    <property type="entry name" value="HELICASE_CTER"/>
    <property type="match status" value="1"/>
</dbReference>
<feature type="domain" description="HRDC" evidence="17">
    <location>
        <begin position="515"/>
        <end position="595"/>
    </location>
</feature>
<keyword evidence="21" id="KW-1185">Reference proteome</keyword>
<evidence type="ECO:0000256" key="10">
    <source>
        <dbReference type="ARBA" id="ARBA00022840"/>
    </source>
</evidence>
<dbReference type="InterPro" id="IPR036388">
    <property type="entry name" value="WH-like_DNA-bd_sf"/>
</dbReference>
<dbReference type="RefSeq" id="WP_406789709.1">
    <property type="nucleotide sequence ID" value="NZ_JBJIAA010000024.1"/>
</dbReference>
<dbReference type="Gene3D" id="1.10.10.10">
    <property type="entry name" value="Winged helix-like DNA-binding domain superfamily/Winged helix DNA-binding domain"/>
    <property type="match status" value="1"/>
</dbReference>
<comment type="cofactor">
    <cofactor evidence="1">
        <name>Mg(2+)</name>
        <dbReference type="ChEBI" id="CHEBI:18420"/>
    </cofactor>
</comment>
<dbReference type="SUPFAM" id="SSF47819">
    <property type="entry name" value="HRDC-like"/>
    <property type="match status" value="1"/>
</dbReference>
<dbReference type="InterPro" id="IPR006293">
    <property type="entry name" value="DNA_helicase_ATP-dep_RecQ_bac"/>
</dbReference>
<dbReference type="InterPro" id="IPR036390">
    <property type="entry name" value="WH_DNA-bd_sf"/>
</dbReference>
<dbReference type="SUPFAM" id="SSF52540">
    <property type="entry name" value="P-loop containing nucleoside triphosphate hydrolases"/>
    <property type="match status" value="1"/>
</dbReference>
<feature type="domain" description="Helicase C-terminal" evidence="19">
    <location>
        <begin position="216"/>
        <end position="370"/>
    </location>
</feature>
<keyword evidence="10" id="KW-0067">ATP-binding</keyword>
<dbReference type="EMBL" id="JBJIAA010000024">
    <property type="protein sequence ID" value="MFL0253047.1"/>
    <property type="molecule type" value="Genomic_DNA"/>
</dbReference>
<dbReference type="InterPro" id="IPR018982">
    <property type="entry name" value="RQC_domain"/>
</dbReference>
<evidence type="ECO:0000259" key="19">
    <source>
        <dbReference type="PROSITE" id="PS51194"/>
    </source>
</evidence>
<evidence type="ECO:0000313" key="21">
    <source>
        <dbReference type="Proteomes" id="UP001623592"/>
    </source>
</evidence>
<protein>
    <recommendedName>
        <fullName evidence="16">DNA helicase RecQ</fullName>
        <ecNumber evidence="16">5.6.2.4</ecNumber>
    </recommendedName>
</protein>
<evidence type="ECO:0000256" key="4">
    <source>
        <dbReference type="ARBA" id="ARBA00022723"/>
    </source>
</evidence>
<dbReference type="InterPro" id="IPR029491">
    <property type="entry name" value="Helicase_HTH"/>
</dbReference>
<dbReference type="PROSITE" id="PS50967">
    <property type="entry name" value="HRDC"/>
    <property type="match status" value="1"/>
</dbReference>
<dbReference type="CDD" id="cd18794">
    <property type="entry name" value="SF2_C_RecQ"/>
    <property type="match status" value="1"/>
</dbReference>
<evidence type="ECO:0000256" key="6">
    <source>
        <dbReference type="ARBA" id="ARBA00022763"/>
    </source>
</evidence>
<dbReference type="Proteomes" id="UP001623592">
    <property type="component" value="Unassembled WGS sequence"/>
</dbReference>
<dbReference type="EC" id="5.6.2.4" evidence="16"/>
<keyword evidence="8 20" id="KW-0347">Helicase</keyword>
<evidence type="ECO:0000259" key="17">
    <source>
        <dbReference type="PROSITE" id="PS50967"/>
    </source>
</evidence>
<evidence type="ECO:0000256" key="16">
    <source>
        <dbReference type="NCBIfam" id="TIGR01389"/>
    </source>
</evidence>
<dbReference type="InterPro" id="IPR014001">
    <property type="entry name" value="Helicase_ATP-bd"/>
</dbReference>
<evidence type="ECO:0000256" key="7">
    <source>
        <dbReference type="ARBA" id="ARBA00022801"/>
    </source>
</evidence>
<evidence type="ECO:0000256" key="15">
    <source>
        <dbReference type="ARBA" id="ARBA00034617"/>
    </source>
</evidence>
<evidence type="ECO:0000256" key="11">
    <source>
        <dbReference type="ARBA" id="ARBA00023125"/>
    </source>
</evidence>
<dbReference type="GO" id="GO:0004386">
    <property type="term" value="F:helicase activity"/>
    <property type="evidence" value="ECO:0007669"/>
    <property type="project" value="UniProtKB-KW"/>
</dbReference>
<keyword evidence="9" id="KW-0862">Zinc</keyword>
<dbReference type="Pfam" id="PF16124">
    <property type="entry name" value="RecQ_Zn_bind"/>
    <property type="match status" value="1"/>
</dbReference>
<organism evidence="20 21">
    <name type="scientific">Clostridium neuense</name>
    <dbReference type="NCBI Taxonomy" id="1728934"/>
    <lineage>
        <taxon>Bacteria</taxon>
        <taxon>Bacillati</taxon>
        <taxon>Bacillota</taxon>
        <taxon>Clostridia</taxon>
        <taxon>Eubacteriales</taxon>
        <taxon>Clostridiaceae</taxon>
        <taxon>Clostridium</taxon>
    </lineage>
</organism>
<evidence type="ECO:0000256" key="8">
    <source>
        <dbReference type="ARBA" id="ARBA00022806"/>
    </source>
</evidence>
<dbReference type="NCBIfam" id="TIGR01389">
    <property type="entry name" value="recQ"/>
    <property type="match status" value="1"/>
</dbReference>
<dbReference type="CDD" id="cd17920">
    <property type="entry name" value="DEXHc_RecQ"/>
    <property type="match status" value="1"/>
</dbReference>
<feature type="domain" description="Helicase ATP-binding" evidence="18">
    <location>
        <begin position="26"/>
        <end position="195"/>
    </location>
</feature>
<evidence type="ECO:0000313" key="20">
    <source>
        <dbReference type="EMBL" id="MFL0253047.1"/>
    </source>
</evidence>
<keyword evidence="11" id="KW-0238">DNA-binding</keyword>
<keyword evidence="6" id="KW-0227">DNA damage</keyword>